<keyword evidence="2" id="KW-1185">Reference proteome</keyword>
<proteinExistence type="predicted"/>
<sequence length="210" mass="23378">MRFSYVFTNQRAICPATEIDSSHKHYRVVKILICQSSHAYANFTIMPMPDLYSCMSKRDLTSVAGVGYHHRYVSVLCSCLQDLQRAVGWPTTGGGRTKRKHNEGTYMRSYPADIKHVGIDCTTRPASSSPSGLWLPSDVRIHPHSDRKTPQSLPAELHGCLVGWEDDAPMPVFVVFLIFQKSAMLHSLNRSSSTGGFQSSGLHPNYSCNS</sequence>
<evidence type="ECO:0000313" key="2">
    <source>
        <dbReference type="Proteomes" id="UP001060085"/>
    </source>
</evidence>
<comment type="caution">
    <text evidence="1">The sequence shown here is derived from an EMBL/GenBank/DDBJ whole genome shotgun (WGS) entry which is preliminary data.</text>
</comment>
<gene>
    <name evidence="1" type="ORF">M9H77_30618</name>
</gene>
<protein>
    <submittedName>
        <fullName evidence="1">Uncharacterized protein</fullName>
    </submittedName>
</protein>
<dbReference type="EMBL" id="CM044707">
    <property type="protein sequence ID" value="KAI5653431.1"/>
    <property type="molecule type" value="Genomic_DNA"/>
</dbReference>
<name>A0ACC0A1N9_CATRO</name>
<evidence type="ECO:0000313" key="1">
    <source>
        <dbReference type="EMBL" id="KAI5653431.1"/>
    </source>
</evidence>
<accession>A0ACC0A1N9</accession>
<organism evidence="1 2">
    <name type="scientific">Catharanthus roseus</name>
    <name type="common">Madagascar periwinkle</name>
    <name type="synonym">Vinca rosea</name>
    <dbReference type="NCBI Taxonomy" id="4058"/>
    <lineage>
        <taxon>Eukaryota</taxon>
        <taxon>Viridiplantae</taxon>
        <taxon>Streptophyta</taxon>
        <taxon>Embryophyta</taxon>
        <taxon>Tracheophyta</taxon>
        <taxon>Spermatophyta</taxon>
        <taxon>Magnoliopsida</taxon>
        <taxon>eudicotyledons</taxon>
        <taxon>Gunneridae</taxon>
        <taxon>Pentapetalae</taxon>
        <taxon>asterids</taxon>
        <taxon>lamiids</taxon>
        <taxon>Gentianales</taxon>
        <taxon>Apocynaceae</taxon>
        <taxon>Rauvolfioideae</taxon>
        <taxon>Vinceae</taxon>
        <taxon>Catharanthinae</taxon>
        <taxon>Catharanthus</taxon>
    </lineage>
</organism>
<reference evidence="2" key="1">
    <citation type="journal article" date="2023" name="Nat. Plants">
        <title>Single-cell RNA sequencing provides a high-resolution roadmap for understanding the multicellular compartmentation of specialized metabolism.</title>
        <authorList>
            <person name="Sun S."/>
            <person name="Shen X."/>
            <person name="Li Y."/>
            <person name="Li Y."/>
            <person name="Wang S."/>
            <person name="Li R."/>
            <person name="Zhang H."/>
            <person name="Shen G."/>
            <person name="Guo B."/>
            <person name="Wei J."/>
            <person name="Xu J."/>
            <person name="St-Pierre B."/>
            <person name="Chen S."/>
            <person name="Sun C."/>
        </authorList>
    </citation>
    <scope>NUCLEOTIDE SEQUENCE [LARGE SCALE GENOMIC DNA]</scope>
</reference>
<dbReference type="Proteomes" id="UP001060085">
    <property type="component" value="Linkage Group LG07"/>
</dbReference>